<comment type="caution">
    <text evidence="3">The sequence shown here is derived from an EMBL/GenBank/DDBJ whole genome shotgun (WGS) entry which is preliminary data.</text>
</comment>
<dbReference type="InterPro" id="IPR018931">
    <property type="entry name" value="DUF2520"/>
</dbReference>
<dbReference type="InterPro" id="IPR019665">
    <property type="entry name" value="OxRdtase/DH_put_Rossmann_dom"/>
</dbReference>
<proteinExistence type="predicted"/>
<evidence type="ECO:0000259" key="2">
    <source>
        <dbReference type="Pfam" id="PF10728"/>
    </source>
</evidence>
<feature type="domain" description="DUF2520" evidence="2">
    <location>
        <begin position="137"/>
        <end position="264"/>
    </location>
</feature>
<keyword evidence="4" id="KW-1185">Reference proteome</keyword>
<evidence type="ECO:0000313" key="4">
    <source>
        <dbReference type="Proteomes" id="UP000819052"/>
    </source>
</evidence>
<evidence type="ECO:0000313" key="3">
    <source>
        <dbReference type="EMBL" id="NHZ42190.1"/>
    </source>
</evidence>
<accession>A0ABX0MB62</accession>
<reference evidence="3 4" key="1">
    <citation type="submission" date="2019-09" db="EMBL/GenBank/DDBJ databases">
        <title>Taxonomy of Antarctic Massilia spp.: description of Massilia rubra sp. nov., Massilia aquatica sp. nov., Massilia mucilaginosa sp. nov., Massilia frigida sp. nov. isolated from streams, lakes and regoliths.</title>
        <authorList>
            <person name="Holochova P."/>
            <person name="Sedlacek I."/>
            <person name="Kralova S."/>
            <person name="Maslanova I."/>
            <person name="Busse H.-J."/>
            <person name="Stankova E."/>
            <person name="Vrbovska V."/>
            <person name="Kovarovic V."/>
            <person name="Bartak M."/>
            <person name="Svec P."/>
            <person name="Pantucek R."/>
        </authorList>
    </citation>
    <scope>NUCLEOTIDE SEQUENCE [LARGE SCALE GENOMIC DNA]</scope>
    <source>
        <strain evidence="3 4">CCM 8693</strain>
    </source>
</reference>
<dbReference type="SUPFAM" id="SSF51735">
    <property type="entry name" value="NAD(P)-binding Rossmann-fold domains"/>
    <property type="match status" value="1"/>
</dbReference>
<dbReference type="Proteomes" id="UP000819052">
    <property type="component" value="Unassembled WGS sequence"/>
</dbReference>
<dbReference type="InterPro" id="IPR008927">
    <property type="entry name" value="6-PGluconate_DH-like_C_sf"/>
</dbReference>
<protein>
    <submittedName>
        <fullName evidence="3">DUF2520 domain-containing protein</fullName>
    </submittedName>
</protein>
<dbReference type="PANTHER" id="PTHR40459:SF1">
    <property type="entry name" value="CONSERVED HYPOTHETICAL ALANINE AND LEUCINE RICH PROTEIN"/>
    <property type="match status" value="1"/>
</dbReference>
<dbReference type="InterPro" id="IPR037108">
    <property type="entry name" value="TM1727-like_C_sf"/>
</dbReference>
<dbReference type="InterPro" id="IPR036291">
    <property type="entry name" value="NAD(P)-bd_dom_sf"/>
</dbReference>
<sequence length="281" mass="28649">MARTLNLIGAGHVGRVLGRLFAATGAFAVQDVLTRSQAGAQDAVGFVKAGRAVPSMDRMRSADVWMLAVGDDQIGPVCAQLARCQPLQGAIVFHCSGARSAAELAPATQAGALAASVHPIRSFADPAQVARHFGGTFCGIEGDCAALAVLTPALEAIGAQPVPIDAQAKTVYHAASVFASNYLVTVLDAALRAYQAAGVPEPVARALAQPLASESMANVFRLGAAAALSGPIARGDMDTVARQQAALAAWDGPTGALYAALVAATADLALRKMEHNGKDKT</sequence>
<dbReference type="SUPFAM" id="SSF48179">
    <property type="entry name" value="6-phosphogluconate dehydrogenase C-terminal domain-like"/>
    <property type="match status" value="1"/>
</dbReference>
<dbReference type="Pfam" id="PF10728">
    <property type="entry name" value="DUF2520"/>
    <property type="match status" value="1"/>
</dbReference>
<feature type="domain" description="Putative oxidoreductase/dehydrogenase Rossmann-like" evidence="1">
    <location>
        <begin position="6"/>
        <end position="119"/>
    </location>
</feature>
<dbReference type="Pfam" id="PF10727">
    <property type="entry name" value="Rossmann-like"/>
    <property type="match status" value="1"/>
</dbReference>
<gene>
    <name evidence="3" type="ORF">F1609_18730</name>
</gene>
<organism evidence="3 4">
    <name type="scientific">Massilia aquatica</name>
    <dbReference type="NCBI Taxonomy" id="2609000"/>
    <lineage>
        <taxon>Bacteria</taxon>
        <taxon>Pseudomonadati</taxon>
        <taxon>Pseudomonadota</taxon>
        <taxon>Betaproteobacteria</taxon>
        <taxon>Burkholderiales</taxon>
        <taxon>Oxalobacteraceae</taxon>
        <taxon>Telluria group</taxon>
        <taxon>Massilia</taxon>
    </lineage>
</organism>
<dbReference type="Gene3D" id="1.10.1040.20">
    <property type="entry name" value="ProC-like, C-terminal domain"/>
    <property type="match status" value="1"/>
</dbReference>
<dbReference type="Gene3D" id="3.40.50.720">
    <property type="entry name" value="NAD(P)-binding Rossmann-like Domain"/>
    <property type="match status" value="1"/>
</dbReference>
<dbReference type="EMBL" id="VVIW01000011">
    <property type="protein sequence ID" value="NHZ42190.1"/>
    <property type="molecule type" value="Genomic_DNA"/>
</dbReference>
<evidence type="ECO:0000259" key="1">
    <source>
        <dbReference type="Pfam" id="PF10727"/>
    </source>
</evidence>
<dbReference type="RefSeq" id="WP_167077997.1">
    <property type="nucleotide sequence ID" value="NZ_VVIW01000011.1"/>
</dbReference>
<name>A0ABX0MB62_9BURK</name>
<dbReference type="PANTHER" id="PTHR40459">
    <property type="entry name" value="CONSERVED HYPOTHETICAL ALANINE AND LEUCINE RICH PROTEIN"/>
    <property type="match status" value="1"/>
</dbReference>